<evidence type="ECO:0000313" key="4">
    <source>
        <dbReference type="Proteomes" id="UP000316612"/>
    </source>
</evidence>
<dbReference type="InterPro" id="IPR036291">
    <property type="entry name" value="NAD(P)-bd_dom_sf"/>
</dbReference>
<keyword evidence="4" id="KW-1185">Reference proteome</keyword>
<dbReference type="PANTHER" id="PTHR44154">
    <property type="entry name" value="QUINONE OXIDOREDUCTASE"/>
    <property type="match status" value="1"/>
</dbReference>
<evidence type="ECO:0000256" key="1">
    <source>
        <dbReference type="ARBA" id="ARBA00022857"/>
    </source>
</evidence>
<dbReference type="SUPFAM" id="SSF50129">
    <property type="entry name" value="GroES-like"/>
    <property type="match status" value="1"/>
</dbReference>
<dbReference type="Proteomes" id="UP000316612">
    <property type="component" value="Unassembled WGS sequence"/>
</dbReference>
<dbReference type="Gene3D" id="3.90.180.10">
    <property type="entry name" value="Medium-chain alcohol dehydrogenases, catalytic domain"/>
    <property type="match status" value="1"/>
</dbReference>
<dbReference type="PANTHER" id="PTHR44154:SF1">
    <property type="entry name" value="QUINONE OXIDOREDUCTASE"/>
    <property type="match status" value="1"/>
</dbReference>
<reference evidence="3 4" key="1">
    <citation type="submission" date="2019-06" db="EMBL/GenBank/DDBJ databases">
        <title>Whole genome shotgun sequence of Glutamicibacter uratoxydans NBRC 15515.</title>
        <authorList>
            <person name="Hosoyama A."/>
            <person name="Uohara A."/>
            <person name="Ohji S."/>
            <person name="Ichikawa N."/>
        </authorList>
    </citation>
    <scope>NUCLEOTIDE SEQUENCE [LARGE SCALE GENOMIC DNA]</scope>
    <source>
        <strain evidence="3 4">NBRC 15515</strain>
    </source>
</reference>
<dbReference type="InterPro" id="IPR011032">
    <property type="entry name" value="GroES-like_sf"/>
</dbReference>
<dbReference type="SUPFAM" id="SSF51735">
    <property type="entry name" value="NAD(P)-binding Rossmann-fold domains"/>
    <property type="match status" value="1"/>
</dbReference>
<comment type="caution">
    <text evidence="3">The sequence shown here is derived from an EMBL/GenBank/DDBJ whole genome shotgun (WGS) entry which is preliminary data.</text>
</comment>
<dbReference type="Pfam" id="PF00107">
    <property type="entry name" value="ADH_zinc_N"/>
    <property type="match status" value="1"/>
</dbReference>
<dbReference type="Pfam" id="PF08240">
    <property type="entry name" value="ADH_N"/>
    <property type="match status" value="1"/>
</dbReference>
<proteinExistence type="predicted"/>
<organism evidence="3 4">
    <name type="scientific">Glutamicibacter uratoxydans</name>
    <name type="common">Arthrobacter uratoxydans</name>
    <dbReference type="NCBI Taxonomy" id="43667"/>
    <lineage>
        <taxon>Bacteria</taxon>
        <taxon>Bacillati</taxon>
        <taxon>Actinomycetota</taxon>
        <taxon>Actinomycetes</taxon>
        <taxon>Micrococcales</taxon>
        <taxon>Micrococcaceae</taxon>
        <taxon>Glutamicibacter</taxon>
    </lineage>
</organism>
<accession>A0A4Y4DPU6</accession>
<dbReference type="InterPro" id="IPR013149">
    <property type="entry name" value="ADH-like_C"/>
</dbReference>
<dbReference type="RefSeq" id="WP_141364867.1">
    <property type="nucleotide sequence ID" value="NZ_BAAAJL010000013.1"/>
</dbReference>
<dbReference type="CDD" id="cd08253">
    <property type="entry name" value="zeta_crystallin"/>
    <property type="match status" value="1"/>
</dbReference>
<protein>
    <submittedName>
        <fullName evidence="3">Oxidoreductase</fullName>
    </submittedName>
</protein>
<sequence length="326" mass="34415">MKAAVIDEPGSGTQVSIREIPLPLPGAGEVLLKCEFAAVNHVDTFIRAGAYRTALPRPFVIGRDVVGTVEALGPQVRGVVPGQRMWTNSMGYDGRQGVISEFACIPVNRLLPVPEQLDEPQVLAATAHSFTTTWLALSALLNTDSPRKVFIGGAAGNVGSVAVQFAHATGAYIVASASAADRNWVQSLGADLILDYKDPMLAAKAVHNPQQGIDIWWDTSGHQDLTQVIPALSIGGTVLLSAGISSSSDLPVGAVYTRNISVKGFAVSNATAQQLHAAALRLNDFLGRHPLKYHSAGIFPLDQAARAHQLVESGQAHGKVLVRLSD</sequence>
<feature type="domain" description="Enoyl reductase (ER)" evidence="2">
    <location>
        <begin position="12"/>
        <end position="322"/>
    </location>
</feature>
<dbReference type="EMBL" id="BJNY01000011">
    <property type="protein sequence ID" value="GED06627.1"/>
    <property type="molecule type" value="Genomic_DNA"/>
</dbReference>
<gene>
    <name evidence="3" type="ORF">AUR04nite_21590</name>
</gene>
<dbReference type="InterPro" id="IPR051603">
    <property type="entry name" value="Zinc-ADH_QOR/CCCR"/>
</dbReference>
<dbReference type="GO" id="GO:0016491">
    <property type="term" value="F:oxidoreductase activity"/>
    <property type="evidence" value="ECO:0007669"/>
    <property type="project" value="InterPro"/>
</dbReference>
<dbReference type="OrthoDB" id="9790818at2"/>
<dbReference type="AlphaFoldDB" id="A0A4Y4DPU6"/>
<dbReference type="SMART" id="SM00829">
    <property type="entry name" value="PKS_ER"/>
    <property type="match status" value="1"/>
</dbReference>
<evidence type="ECO:0000259" key="2">
    <source>
        <dbReference type="SMART" id="SM00829"/>
    </source>
</evidence>
<dbReference type="InterPro" id="IPR013154">
    <property type="entry name" value="ADH-like_N"/>
</dbReference>
<dbReference type="Gene3D" id="3.40.50.720">
    <property type="entry name" value="NAD(P)-binding Rossmann-like Domain"/>
    <property type="match status" value="1"/>
</dbReference>
<name>A0A4Y4DPU6_GLUUR</name>
<dbReference type="InterPro" id="IPR020843">
    <property type="entry name" value="ER"/>
</dbReference>
<keyword evidence="1" id="KW-0521">NADP</keyword>
<evidence type="ECO:0000313" key="3">
    <source>
        <dbReference type="EMBL" id="GED06627.1"/>
    </source>
</evidence>